<protein>
    <submittedName>
        <fullName evidence="2">Pilus assembly protein</fullName>
    </submittedName>
</protein>
<keyword evidence="1" id="KW-0812">Transmembrane</keyword>
<gene>
    <name evidence="2" type="ORF">FNY66_07920</name>
</gene>
<comment type="caution">
    <text evidence="2">The sequence shown here is derived from an EMBL/GenBank/DDBJ whole genome shotgun (WGS) entry which is preliminary data.</text>
</comment>
<accession>A0A5M9HX72</accession>
<name>A0A5M9HX72_9FIRM</name>
<dbReference type="EMBL" id="VMSO01000008">
    <property type="protein sequence ID" value="KAA8501570.1"/>
    <property type="molecule type" value="Genomic_DNA"/>
</dbReference>
<dbReference type="OrthoDB" id="2068116at2"/>
<organism evidence="2 3">
    <name type="scientific">Mediterraneibacter catenae</name>
    <dbReference type="NCBI Taxonomy" id="2594882"/>
    <lineage>
        <taxon>Bacteria</taxon>
        <taxon>Bacillati</taxon>
        <taxon>Bacillota</taxon>
        <taxon>Clostridia</taxon>
        <taxon>Lachnospirales</taxon>
        <taxon>Lachnospiraceae</taxon>
        <taxon>Mediterraneibacter</taxon>
    </lineage>
</organism>
<dbReference type="AlphaFoldDB" id="A0A5M9HX72"/>
<sequence length="113" mass="12970">MSYIIPLFLGLFVLIMHTVFYFHDKAILNGAASETAVLGAQAERRAGTEYDLEEFFRERTDDKLIYMTEVTVEVRETGKEITVSAEAYKNFMGIEVSQKALIVKPEENIRLMR</sequence>
<feature type="transmembrane region" description="Helical" evidence="1">
    <location>
        <begin position="6"/>
        <end position="23"/>
    </location>
</feature>
<proteinExistence type="predicted"/>
<keyword evidence="1" id="KW-0472">Membrane</keyword>
<evidence type="ECO:0000313" key="3">
    <source>
        <dbReference type="Proteomes" id="UP000322025"/>
    </source>
</evidence>
<dbReference type="Proteomes" id="UP000322025">
    <property type="component" value="Unassembled WGS sequence"/>
</dbReference>
<keyword evidence="3" id="KW-1185">Reference proteome</keyword>
<reference evidence="2" key="1">
    <citation type="submission" date="2019-07" db="EMBL/GenBank/DDBJ databases">
        <authorList>
            <person name="Wongkuna S."/>
            <person name="Scaria J."/>
        </authorList>
    </citation>
    <scope>NUCLEOTIDE SEQUENCE [LARGE SCALE GENOMIC DNA]</scope>
    <source>
        <strain evidence="2">SW178</strain>
    </source>
</reference>
<keyword evidence="1" id="KW-1133">Transmembrane helix</keyword>
<evidence type="ECO:0000313" key="2">
    <source>
        <dbReference type="EMBL" id="KAA8501570.1"/>
    </source>
</evidence>
<evidence type="ECO:0000256" key="1">
    <source>
        <dbReference type="SAM" id="Phobius"/>
    </source>
</evidence>